<feature type="domain" description="Thiolase N-terminal" evidence="11">
    <location>
        <begin position="19"/>
        <end position="267"/>
    </location>
</feature>
<evidence type="ECO:0000313" key="14">
    <source>
        <dbReference type="Proteomes" id="UP000193450"/>
    </source>
</evidence>
<evidence type="ECO:0000259" key="12">
    <source>
        <dbReference type="Pfam" id="PF02803"/>
    </source>
</evidence>
<proteinExistence type="inferred from homology"/>
<dbReference type="NCBIfam" id="TIGR02445">
    <property type="entry name" value="fadA"/>
    <property type="match status" value="1"/>
</dbReference>
<feature type="domain" description="Thiolase C-terminal" evidence="12">
    <location>
        <begin position="275"/>
        <end position="400"/>
    </location>
</feature>
<dbReference type="PIRSF" id="PIRSF000429">
    <property type="entry name" value="Ac-CoA_Ac_transf"/>
    <property type="match status" value="1"/>
</dbReference>
<dbReference type="GO" id="GO:0006635">
    <property type="term" value="P:fatty acid beta-oxidation"/>
    <property type="evidence" value="ECO:0007669"/>
    <property type="project" value="UniProtKB-UniRule"/>
</dbReference>
<evidence type="ECO:0000256" key="9">
    <source>
        <dbReference type="PIRSR" id="PIRSR000429-1"/>
    </source>
</evidence>
<dbReference type="CDD" id="cd00751">
    <property type="entry name" value="thiolase"/>
    <property type="match status" value="1"/>
</dbReference>
<evidence type="ECO:0000256" key="10">
    <source>
        <dbReference type="RuleBase" id="RU003557"/>
    </source>
</evidence>
<reference evidence="13 14" key="1">
    <citation type="submission" date="2016-11" db="EMBL/GenBank/DDBJ databases">
        <title>Trade-off between light-utilization and light-protection in marine flavobacteria.</title>
        <authorList>
            <person name="Kumagai Y."/>
        </authorList>
    </citation>
    <scope>NUCLEOTIDE SEQUENCE [LARGE SCALE GENOMIC DNA]</scope>
    <source>
        <strain evidence="13 14">NBRC 107125</strain>
    </source>
</reference>
<dbReference type="InterPro" id="IPR012805">
    <property type="entry name" value="FadA"/>
</dbReference>
<keyword evidence="6 8" id="KW-0443">Lipid metabolism</keyword>
<dbReference type="PROSITE" id="PS00737">
    <property type="entry name" value="THIOLASE_2"/>
    <property type="match status" value="1"/>
</dbReference>
<dbReference type="InterPro" id="IPR050215">
    <property type="entry name" value="Thiolase-like_sf_Thiolase"/>
</dbReference>
<dbReference type="Pfam" id="PF02803">
    <property type="entry name" value="Thiolase_C"/>
    <property type="match status" value="1"/>
</dbReference>
<protein>
    <recommendedName>
        <fullName evidence="8">3-ketoacyl-CoA thiolase</fullName>
        <ecNumber evidence="8">2.3.1.16</ecNumber>
    </recommendedName>
    <alternativeName>
        <fullName evidence="8">Acetyl-CoA acyltransferase</fullName>
    </alternativeName>
    <alternativeName>
        <fullName evidence="8">Beta-ketothiolase</fullName>
    </alternativeName>
    <alternativeName>
        <fullName evidence="8">Fatty acid oxidation complex subunit beta</fullName>
    </alternativeName>
</protein>
<evidence type="ECO:0000256" key="5">
    <source>
        <dbReference type="ARBA" id="ARBA00022963"/>
    </source>
</evidence>
<feature type="active site" description="Proton acceptor" evidence="8 9">
    <location>
        <position position="357"/>
    </location>
</feature>
<dbReference type="InterPro" id="IPR020615">
    <property type="entry name" value="Thiolase_acyl_enz_int_AS"/>
</dbReference>
<comment type="function">
    <text evidence="8">Catalyzes the final step of fatty acid oxidation in which acetyl-CoA is released and the CoA ester of a fatty acid two carbons shorter is formed.</text>
</comment>
<dbReference type="GO" id="GO:0010124">
    <property type="term" value="P:phenylacetate catabolic process"/>
    <property type="evidence" value="ECO:0007669"/>
    <property type="project" value="TreeGrafter"/>
</dbReference>
<keyword evidence="3 8" id="KW-0808">Transferase</keyword>
<feature type="active site" description="Acyl-thioester intermediate" evidence="8 9">
    <location>
        <position position="105"/>
    </location>
</feature>
<keyword evidence="2 8" id="KW-0963">Cytoplasm</keyword>
<dbReference type="SUPFAM" id="SSF53901">
    <property type="entry name" value="Thiolase-like"/>
    <property type="match status" value="2"/>
</dbReference>
<dbReference type="InterPro" id="IPR002155">
    <property type="entry name" value="Thiolase"/>
</dbReference>
<dbReference type="HAMAP" id="MF_01620">
    <property type="entry name" value="FadA"/>
    <property type="match status" value="1"/>
</dbReference>
<comment type="pathway">
    <text evidence="8">Lipid metabolism; fatty acid beta-oxidation.</text>
</comment>
<dbReference type="InterPro" id="IPR020616">
    <property type="entry name" value="Thiolase_N"/>
</dbReference>
<accession>A0A1X9NFR4</accession>
<name>A0A1X9NFR4_9GAMM</name>
<dbReference type="PANTHER" id="PTHR43853">
    <property type="entry name" value="3-KETOACYL-COA THIOLASE, PEROXISOMAL"/>
    <property type="match status" value="1"/>
</dbReference>
<dbReference type="Proteomes" id="UP000193450">
    <property type="component" value="Chromosome"/>
</dbReference>
<dbReference type="Pfam" id="PF00108">
    <property type="entry name" value="Thiolase_N"/>
    <property type="match status" value="1"/>
</dbReference>
<gene>
    <name evidence="8" type="primary">fadA</name>
    <name evidence="13" type="ORF">BST96_19130</name>
</gene>
<keyword evidence="5 8" id="KW-0442">Lipid degradation</keyword>
<evidence type="ECO:0000256" key="6">
    <source>
        <dbReference type="ARBA" id="ARBA00023098"/>
    </source>
</evidence>
<dbReference type="FunFam" id="3.40.47.10:FF:000010">
    <property type="entry name" value="Acetyl-CoA acetyltransferase (Thiolase)"/>
    <property type="match status" value="1"/>
</dbReference>
<dbReference type="NCBIfam" id="NF006510">
    <property type="entry name" value="PRK08947.1"/>
    <property type="match status" value="1"/>
</dbReference>
<organism evidence="13 14">
    <name type="scientific">Oceanicoccus sagamiensis</name>
    <dbReference type="NCBI Taxonomy" id="716816"/>
    <lineage>
        <taxon>Bacteria</taxon>
        <taxon>Pseudomonadati</taxon>
        <taxon>Pseudomonadota</taxon>
        <taxon>Gammaproteobacteria</taxon>
        <taxon>Cellvibrionales</taxon>
        <taxon>Spongiibacteraceae</taxon>
        <taxon>Oceanicoccus</taxon>
    </lineage>
</organism>
<dbReference type="UniPathway" id="UPA00659"/>
<comment type="subunit">
    <text evidence="8">Heterotetramer of two alpha chains (FadB) and two beta chains (FadA).</text>
</comment>
<keyword evidence="14" id="KW-1185">Reference proteome</keyword>
<sequence length="402" mass="42913">MNEFTRRNTVTTLQPRDAVIVDFARTPMGRSKGGCFRNTRAEDLSADLINGLFARHPGIDPAEVEDVIWGCVNQTLEQGWNVSRMMSLLSVIPHSAGGQTVSRLCGSSMSAMHTAAQAIMTNNGDMFVVGGVEHMGHLPMDHGVDPNPRLSKHVAKAAGMMGMTAEFLAIMHGVVRADQDAFAERSHRLAHAATIEGRFDREIVAIEGHDENGFKSLIRHDETIRPETNLESLAALKPVFDPKNGTVTAGTSSQISDGASAMIMMAAEKAQALGLKPVAKIRAMAVAGVNPSIMGYGPVPSTQKALQRAGLTLDDIDCFELNEAFAAQAIPVLKDLNLLDKMDDKVNLNGGAIALGHPFGCSGTRITGTLLNVMENKDMTLGVSTMCVGLGQGITTVVERLN</sequence>
<evidence type="ECO:0000313" key="13">
    <source>
        <dbReference type="EMBL" id="ARN76021.1"/>
    </source>
</evidence>
<dbReference type="InterPro" id="IPR020617">
    <property type="entry name" value="Thiolase_C"/>
</dbReference>
<dbReference type="PANTHER" id="PTHR43853:SF11">
    <property type="entry name" value="3-KETOACYL-COA THIOLASE FADA"/>
    <property type="match status" value="1"/>
</dbReference>
<dbReference type="GO" id="GO:0005737">
    <property type="term" value="C:cytoplasm"/>
    <property type="evidence" value="ECO:0007669"/>
    <property type="project" value="UniProtKB-SubCell"/>
</dbReference>
<evidence type="ECO:0000256" key="8">
    <source>
        <dbReference type="HAMAP-Rule" id="MF_01620"/>
    </source>
</evidence>
<dbReference type="STRING" id="716816.BST96_19130"/>
<keyword evidence="7 8" id="KW-0012">Acyltransferase</keyword>
<evidence type="ECO:0000256" key="3">
    <source>
        <dbReference type="ARBA" id="ARBA00022679"/>
    </source>
</evidence>
<dbReference type="KEGG" id="osg:BST96_19130"/>
<evidence type="ECO:0000259" key="11">
    <source>
        <dbReference type="Pfam" id="PF00108"/>
    </source>
</evidence>
<dbReference type="EMBL" id="CP019343">
    <property type="protein sequence ID" value="ARN76021.1"/>
    <property type="molecule type" value="Genomic_DNA"/>
</dbReference>
<dbReference type="AlphaFoldDB" id="A0A1X9NFR4"/>
<keyword evidence="4 8" id="KW-0276">Fatty acid metabolism</keyword>
<evidence type="ECO:0000256" key="1">
    <source>
        <dbReference type="ARBA" id="ARBA00010982"/>
    </source>
</evidence>
<dbReference type="NCBIfam" id="TIGR01930">
    <property type="entry name" value="AcCoA-C-Actrans"/>
    <property type="match status" value="1"/>
</dbReference>
<dbReference type="InterPro" id="IPR020613">
    <property type="entry name" value="Thiolase_CS"/>
</dbReference>
<comment type="subcellular location">
    <subcellularLocation>
        <location evidence="8">Cytoplasm</location>
    </subcellularLocation>
</comment>
<comment type="similarity">
    <text evidence="1 8 10">Belongs to the thiolase-like superfamily. Thiolase family.</text>
</comment>
<feature type="active site" description="Proton acceptor" evidence="8 9">
    <location>
        <position position="387"/>
    </location>
</feature>
<dbReference type="Gene3D" id="3.40.47.10">
    <property type="match status" value="2"/>
</dbReference>
<dbReference type="InterPro" id="IPR016039">
    <property type="entry name" value="Thiolase-like"/>
</dbReference>
<dbReference type="GO" id="GO:0003988">
    <property type="term" value="F:acetyl-CoA C-acyltransferase activity"/>
    <property type="evidence" value="ECO:0007669"/>
    <property type="project" value="UniProtKB-UniRule"/>
</dbReference>
<evidence type="ECO:0000256" key="2">
    <source>
        <dbReference type="ARBA" id="ARBA00022490"/>
    </source>
</evidence>
<evidence type="ECO:0000256" key="7">
    <source>
        <dbReference type="ARBA" id="ARBA00023315"/>
    </source>
</evidence>
<evidence type="ECO:0000256" key="4">
    <source>
        <dbReference type="ARBA" id="ARBA00022832"/>
    </source>
</evidence>
<comment type="catalytic activity">
    <reaction evidence="8">
        <text>an acyl-CoA + acetyl-CoA = a 3-oxoacyl-CoA + CoA</text>
        <dbReference type="Rhea" id="RHEA:21564"/>
        <dbReference type="ChEBI" id="CHEBI:57287"/>
        <dbReference type="ChEBI" id="CHEBI:57288"/>
        <dbReference type="ChEBI" id="CHEBI:58342"/>
        <dbReference type="ChEBI" id="CHEBI:90726"/>
        <dbReference type="EC" id="2.3.1.16"/>
    </reaction>
</comment>
<dbReference type="EC" id="2.3.1.16" evidence="8"/>
<dbReference type="PROSITE" id="PS00098">
    <property type="entry name" value="THIOLASE_1"/>
    <property type="match status" value="1"/>
</dbReference>